<feature type="binding site" evidence="6">
    <location>
        <position position="99"/>
    </location>
    <ligand>
        <name>S-adenosyl-L-methionine</name>
        <dbReference type="ChEBI" id="CHEBI:59789"/>
    </ligand>
</feature>
<dbReference type="Proteomes" id="UP000176494">
    <property type="component" value="Unassembled WGS sequence"/>
</dbReference>
<protein>
    <recommendedName>
        <fullName evidence="6">Ribosomal RNA small subunit methyltransferase H</fullName>
        <ecNumber evidence="6">2.1.1.199</ecNumber>
    </recommendedName>
    <alternativeName>
        <fullName evidence="6">16S rRNA m(4)C1402 methyltransferase</fullName>
    </alternativeName>
    <alternativeName>
        <fullName evidence="6">rRNA (cytosine-N(4)-)-methyltransferase RsmH</fullName>
    </alternativeName>
</protein>
<dbReference type="InterPro" id="IPR023397">
    <property type="entry name" value="SAM-dep_MeTrfase_MraW_recog"/>
</dbReference>
<gene>
    <name evidence="6" type="primary">rsmH</name>
    <name evidence="7" type="ORF">A2114_00635</name>
</gene>
<evidence type="ECO:0000256" key="3">
    <source>
        <dbReference type="ARBA" id="ARBA00022603"/>
    </source>
</evidence>
<comment type="subcellular location">
    <subcellularLocation>
        <location evidence="6">Cytoplasm</location>
    </subcellularLocation>
</comment>
<dbReference type="Gene3D" id="3.40.50.150">
    <property type="entry name" value="Vaccinia Virus protein VP39"/>
    <property type="match status" value="1"/>
</dbReference>
<name>A0A1G2Q9T6_9BACT</name>
<evidence type="ECO:0000256" key="2">
    <source>
        <dbReference type="ARBA" id="ARBA00022552"/>
    </source>
</evidence>
<keyword evidence="6" id="KW-0963">Cytoplasm</keyword>
<dbReference type="GO" id="GO:0005737">
    <property type="term" value="C:cytoplasm"/>
    <property type="evidence" value="ECO:0007669"/>
    <property type="project" value="UniProtKB-SubCell"/>
</dbReference>
<feature type="binding site" evidence="6">
    <location>
        <position position="78"/>
    </location>
    <ligand>
        <name>S-adenosyl-L-methionine</name>
        <dbReference type="ChEBI" id="CHEBI:59789"/>
    </ligand>
</feature>
<comment type="similarity">
    <text evidence="1 6">Belongs to the methyltransferase superfamily. RsmH family.</text>
</comment>
<dbReference type="EC" id="2.1.1.199" evidence="6"/>
<feature type="binding site" evidence="6">
    <location>
        <position position="106"/>
    </location>
    <ligand>
        <name>S-adenosyl-L-methionine</name>
        <dbReference type="ChEBI" id="CHEBI:59789"/>
    </ligand>
</feature>
<feature type="binding site" evidence="6">
    <location>
        <begin position="31"/>
        <end position="33"/>
    </location>
    <ligand>
        <name>S-adenosyl-L-methionine</name>
        <dbReference type="ChEBI" id="CHEBI:59789"/>
    </ligand>
</feature>
<comment type="catalytic activity">
    <reaction evidence="6">
        <text>cytidine(1402) in 16S rRNA + S-adenosyl-L-methionine = N(4)-methylcytidine(1402) in 16S rRNA + S-adenosyl-L-homocysteine + H(+)</text>
        <dbReference type="Rhea" id="RHEA:42928"/>
        <dbReference type="Rhea" id="RHEA-COMP:10286"/>
        <dbReference type="Rhea" id="RHEA-COMP:10287"/>
        <dbReference type="ChEBI" id="CHEBI:15378"/>
        <dbReference type="ChEBI" id="CHEBI:57856"/>
        <dbReference type="ChEBI" id="CHEBI:59789"/>
        <dbReference type="ChEBI" id="CHEBI:74506"/>
        <dbReference type="ChEBI" id="CHEBI:82748"/>
        <dbReference type="EC" id="2.1.1.199"/>
    </reaction>
</comment>
<dbReference type="Pfam" id="PF01795">
    <property type="entry name" value="Methyltransf_5"/>
    <property type="match status" value="1"/>
</dbReference>
<sequence>MAHLPVLLNEVLATLKPIAGETVLDGTVGSGGHALAIGEQLGSTGLLVGLDQDAEAILKATETLKSLSCQVRLIKSNFRHLTKITAEQKLPPLDGLLLDLGIHSDQLAESGRGFSFQRDEPLDMRMGAEAIVTAAEVVNDWSEASLTDILLGFGEERHAKAIAKAIVTERKHRPFETTFDLIEVIKQAVPEGYTKRRLHFATKTFQAIRMAVNEELQALDEVMPQALTALASGGRLAIITFHSGEARVVKRWFKEWREAALGQPAKKALKPTRTEVLGNPRSRSATLRHFVKK</sequence>
<evidence type="ECO:0000256" key="5">
    <source>
        <dbReference type="ARBA" id="ARBA00022691"/>
    </source>
</evidence>
<dbReference type="Gene3D" id="1.10.150.170">
    <property type="entry name" value="Putative methyltransferase TM0872, insert domain"/>
    <property type="match status" value="1"/>
</dbReference>
<feature type="binding site" evidence="6">
    <location>
        <position position="51"/>
    </location>
    <ligand>
        <name>S-adenosyl-L-methionine</name>
        <dbReference type="ChEBI" id="CHEBI:59789"/>
    </ligand>
</feature>
<evidence type="ECO:0000313" key="7">
    <source>
        <dbReference type="EMBL" id="OHA56732.1"/>
    </source>
</evidence>
<comment type="function">
    <text evidence="6">Specifically methylates the N4 position of cytidine in position 1402 (C1402) of 16S rRNA.</text>
</comment>
<dbReference type="GO" id="GO:0070475">
    <property type="term" value="P:rRNA base methylation"/>
    <property type="evidence" value="ECO:0007669"/>
    <property type="project" value="UniProtKB-UniRule"/>
</dbReference>
<evidence type="ECO:0000256" key="4">
    <source>
        <dbReference type="ARBA" id="ARBA00022679"/>
    </source>
</evidence>
<evidence type="ECO:0000313" key="8">
    <source>
        <dbReference type="Proteomes" id="UP000176494"/>
    </source>
</evidence>
<dbReference type="GO" id="GO:0071424">
    <property type="term" value="F:rRNA (cytosine-N4-)-methyltransferase activity"/>
    <property type="evidence" value="ECO:0007669"/>
    <property type="project" value="UniProtKB-UniRule"/>
</dbReference>
<dbReference type="EMBL" id="MHTG01000033">
    <property type="protein sequence ID" value="OHA56732.1"/>
    <property type="molecule type" value="Genomic_DNA"/>
</dbReference>
<dbReference type="HAMAP" id="MF_01007">
    <property type="entry name" value="16SrRNA_methyltr_H"/>
    <property type="match status" value="1"/>
</dbReference>
<keyword evidence="2 6" id="KW-0698">rRNA processing</keyword>
<dbReference type="STRING" id="1802435.A2114_00635"/>
<evidence type="ECO:0000256" key="1">
    <source>
        <dbReference type="ARBA" id="ARBA00010396"/>
    </source>
</evidence>
<evidence type="ECO:0000256" key="6">
    <source>
        <dbReference type="HAMAP-Rule" id="MF_01007"/>
    </source>
</evidence>
<dbReference type="InterPro" id="IPR002903">
    <property type="entry name" value="RsmH"/>
</dbReference>
<dbReference type="AlphaFoldDB" id="A0A1G2Q9T6"/>
<dbReference type="SUPFAM" id="SSF53335">
    <property type="entry name" value="S-adenosyl-L-methionine-dependent methyltransferases"/>
    <property type="match status" value="1"/>
</dbReference>
<proteinExistence type="inferred from homology"/>
<keyword evidence="5 6" id="KW-0949">S-adenosyl-L-methionine</keyword>
<dbReference type="PANTHER" id="PTHR11265">
    <property type="entry name" value="S-ADENOSYL-METHYLTRANSFERASE MRAW"/>
    <property type="match status" value="1"/>
</dbReference>
<dbReference type="NCBIfam" id="TIGR00006">
    <property type="entry name" value="16S rRNA (cytosine(1402)-N(4))-methyltransferase RsmH"/>
    <property type="match status" value="1"/>
</dbReference>
<accession>A0A1G2Q9T6</accession>
<keyword evidence="4 6" id="KW-0808">Transferase</keyword>
<dbReference type="PIRSF" id="PIRSF004486">
    <property type="entry name" value="MraW"/>
    <property type="match status" value="1"/>
</dbReference>
<comment type="caution">
    <text evidence="7">The sequence shown here is derived from an EMBL/GenBank/DDBJ whole genome shotgun (WGS) entry which is preliminary data.</text>
</comment>
<dbReference type="InterPro" id="IPR029063">
    <property type="entry name" value="SAM-dependent_MTases_sf"/>
</dbReference>
<reference evidence="7 8" key="1">
    <citation type="journal article" date="2016" name="Nat. Commun.">
        <title>Thousands of microbial genomes shed light on interconnected biogeochemical processes in an aquifer system.</title>
        <authorList>
            <person name="Anantharaman K."/>
            <person name="Brown C.T."/>
            <person name="Hug L.A."/>
            <person name="Sharon I."/>
            <person name="Castelle C.J."/>
            <person name="Probst A.J."/>
            <person name="Thomas B.C."/>
            <person name="Singh A."/>
            <person name="Wilkins M.J."/>
            <person name="Karaoz U."/>
            <person name="Brodie E.L."/>
            <person name="Williams K.H."/>
            <person name="Hubbard S.S."/>
            <person name="Banfield J.F."/>
        </authorList>
    </citation>
    <scope>NUCLEOTIDE SEQUENCE [LARGE SCALE GENOMIC DNA]</scope>
</reference>
<organism evidence="7 8">
    <name type="scientific">Candidatus Vogelbacteria bacterium GWA1_51_14</name>
    <dbReference type="NCBI Taxonomy" id="1802435"/>
    <lineage>
        <taxon>Bacteria</taxon>
        <taxon>Candidatus Vogeliibacteriota</taxon>
    </lineage>
</organism>
<keyword evidence="3 6" id="KW-0489">Methyltransferase</keyword>
<dbReference type="PANTHER" id="PTHR11265:SF0">
    <property type="entry name" value="12S RRNA N4-METHYLCYTIDINE METHYLTRANSFERASE"/>
    <property type="match status" value="1"/>
</dbReference>
<dbReference type="SUPFAM" id="SSF81799">
    <property type="entry name" value="Putative methyltransferase TM0872, insert domain"/>
    <property type="match status" value="1"/>
</dbReference>